<accession>A0A917HN72</accession>
<dbReference type="RefSeq" id="WP_188555041.1">
    <property type="nucleotide sequence ID" value="NZ_BMGT01000003.1"/>
</dbReference>
<comment type="caution">
    <text evidence="8">The sequence shown here is derived from an EMBL/GenBank/DDBJ whole genome shotgun (WGS) entry which is preliminary data.</text>
</comment>
<dbReference type="Pfam" id="PF01509">
    <property type="entry name" value="TruB_N"/>
    <property type="match status" value="1"/>
</dbReference>
<comment type="catalytic activity">
    <reaction evidence="1 5">
        <text>uridine(55) in tRNA = pseudouridine(55) in tRNA</text>
        <dbReference type="Rhea" id="RHEA:42532"/>
        <dbReference type="Rhea" id="RHEA-COMP:10101"/>
        <dbReference type="Rhea" id="RHEA-COMP:10102"/>
        <dbReference type="ChEBI" id="CHEBI:65314"/>
        <dbReference type="ChEBI" id="CHEBI:65315"/>
        <dbReference type="EC" id="5.4.99.25"/>
    </reaction>
</comment>
<keyword evidence="3 5" id="KW-0819">tRNA processing</keyword>
<keyword evidence="4 5" id="KW-0413">Isomerase</keyword>
<dbReference type="GO" id="GO:0031119">
    <property type="term" value="P:tRNA pseudouridine synthesis"/>
    <property type="evidence" value="ECO:0007669"/>
    <property type="project" value="UniProtKB-UniRule"/>
</dbReference>
<dbReference type="AlphaFoldDB" id="A0A917HN72"/>
<name>A0A917HN72_9BACT</name>
<evidence type="ECO:0000313" key="9">
    <source>
        <dbReference type="Proteomes" id="UP000647241"/>
    </source>
</evidence>
<dbReference type="InterPro" id="IPR014780">
    <property type="entry name" value="tRNA_psdUridine_synth_TruB"/>
</dbReference>
<feature type="active site" description="Nucleophile" evidence="5">
    <location>
        <position position="38"/>
    </location>
</feature>
<dbReference type="GO" id="GO:0160148">
    <property type="term" value="F:tRNA pseudouridine(55) synthase activity"/>
    <property type="evidence" value="ECO:0007669"/>
    <property type="project" value="UniProtKB-EC"/>
</dbReference>
<evidence type="ECO:0000256" key="4">
    <source>
        <dbReference type="ARBA" id="ARBA00023235"/>
    </source>
</evidence>
<evidence type="ECO:0000256" key="1">
    <source>
        <dbReference type="ARBA" id="ARBA00000385"/>
    </source>
</evidence>
<feature type="domain" description="Pseudouridine synthase II N-terminal" evidence="6">
    <location>
        <begin position="23"/>
        <end position="171"/>
    </location>
</feature>
<proteinExistence type="inferred from homology"/>
<dbReference type="CDD" id="cd02573">
    <property type="entry name" value="PseudoU_synth_EcTruB"/>
    <property type="match status" value="1"/>
</dbReference>
<evidence type="ECO:0000259" key="7">
    <source>
        <dbReference type="Pfam" id="PF16198"/>
    </source>
</evidence>
<dbReference type="InterPro" id="IPR002501">
    <property type="entry name" value="PsdUridine_synth_N"/>
</dbReference>
<comment type="function">
    <text evidence="5">Responsible for synthesis of pseudouridine from uracil-55 in the psi GC loop of transfer RNAs.</text>
</comment>
<evidence type="ECO:0000256" key="5">
    <source>
        <dbReference type="HAMAP-Rule" id="MF_01080"/>
    </source>
</evidence>
<gene>
    <name evidence="5 8" type="primary">truB</name>
    <name evidence="8" type="ORF">GCM10011585_30700</name>
</gene>
<dbReference type="HAMAP" id="MF_01080">
    <property type="entry name" value="TruB_bact"/>
    <property type="match status" value="1"/>
</dbReference>
<protein>
    <recommendedName>
        <fullName evidence="5">tRNA pseudouridine synthase B</fullName>
        <ecNumber evidence="5">5.4.99.25</ecNumber>
    </recommendedName>
    <alternativeName>
        <fullName evidence="5">tRNA pseudouridine(55) synthase</fullName>
        <shortName evidence="5">Psi55 synthase</shortName>
    </alternativeName>
    <alternativeName>
        <fullName evidence="5">tRNA pseudouridylate synthase</fullName>
    </alternativeName>
    <alternativeName>
        <fullName evidence="5">tRNA-uridine isomerase</fullName>
    </alternativeName>
</protein>
<dbReference type="EMBL" id="BMGT01000003">
    <property type="protein sequence ID" value="GGG84753.1"/>
    <property type="molecule type" value="Genomic_DNA"/>
</dbReference>
<organism evidence="8 9">
    <name type="scientific">Edaphobacter dinghuensis</name>
    <dbReference type="NCBI Taxonomy" id="1560005"/>
    <lineage>
        <taxon>Bacteria</taxon>
        <taxon>Pseudomonadati</taxon>
        <taxon>Acidobacteriota</taxon>
        <taxon>Terriglobia</taxon>
        <taxon>Terriglobales</taxon>
        <taxon>Acidobacteriaceae</taxon>
        <taxon>Edaphobacter</taxon>
    </lineage>
</organism>
<dbReference type="InterPro" id="IPR020103">
    <property type="entry name" value="PsdUridine_synth_cat_dom_sf"/>
</dbReference>
<sequence length="291" mass="31349">MNGLLVLDKPSGLTSHDVVAIVRRATGEKSIGHLGTLDPMATGVLPLLLGKYTRLAQFFGQAEKYYEGSIRFGFATDTFDAEGTAVGDPQPPTRSLEELRELSKRFRGEIDQVPPVYSAKKINGVAAHKLARAGVEVAVKPARITIHDFRLLALQGDVATFEMHVSAGGYVRSVAHELGQLAGCGAHLASLRRTRAGLFTLKEAVTVEQLKQASGPEEIAALLPHPRTLLPEMPSVTVDEQMAGRLRNGMQVNLPEFSQAPLVKVFTSPTDLLAIVRRVAGTLMQPIVVMG</sequence>
<evidence type="ECO:0000256" key="2">
    <source>
        <dbReference type="ARBA" id="ARBA00005642"/>
    </source>
</evidence>
<dbReference type="InterPro" id="IPR032819">
    <property type="entry name" value="TruB_C"/>
</dbReference>
<dbReference type="Gene3D" id="3.30.2350.10">
    <property type="entry name" value="Pseudouridine synthase"/>
    <property type="match status" value="1"/>
</dbReference>
<keyword evidence="9" id="KW-1185">Reference proteome</keyword>
<dbReference type="Pfam" id="PF16198">
    <property type="entry name" value="TruB_C_2"/>
    <property type="match status" value="1"/>
</dbReference>
<dbReference type="PANTHER" id="PTHR13767:SF2">
    <property type="entry name" value="PSEUDOURIDYLATE SYNTHASE TRUB1"/>
    <property type="match status" value="1"/>
</dbReference>
<dbReference type="GO" id="GO:1990481">
    <property type="term" value="P:mRNA pseudouridine synthesis"/>
    <property type="evidence" value="ECO:0007669"/>
    <property type="project" value="TreeGrafter"/>
</dbReference>
<dbReference type="GO" id="GO:0003723">
    <property type="term" value="F:RNA binding"/>
    <property type="evidence" value="ECO:0007669"/>
    <property type="project" value="InterPro"/>
</dbReference>
<dbReference type="Proteomes" id="UP000647241">
    <property type="component" value="Unassembled WGS sequence"/>
</dbReference>
<feature type="domain" description="tRNA pseudouridylate synthase B C-terminal" evidence="7">
    <location>
        <begin position="172"/>
        <end position="214"/>
    </location>
</feature>
<dbReference type="EC" id="5.4.99.25" evidence="5"/>
<evidence type="ECO:0000259" key="6">
    <source>
        <dbReference type="Pfam" id="PF01509"/>
    </source>
</evidence>
<dbReference type="SUPFAM" id="SSF55120">
    <property type="entry name" value="Pseudouridine synthase"/>
    <property type="match status" value="1"/>
</dbReference>
<dbReference type="PANTHER" id="PTHR13767">
    <property type="entry name" value="TRNA-PSEUDOURIDINE SYNTHASE"/>
    <property type="match status" value="1"/>
</dbReference>
<evidence type="ECO:0000256" key="3">
    <source>
        <dbReference type="ARBA" id="ARBA00022694"/>
    </source>
</evidence>
<reference evidence="8" key="2">
    <citation type="submission" date="2020-09" db="EMBL/GenBank/DDBJ databases">
        <authorList>
            <person name="Sun Q."/>
            <person name="Zhou Y."/>
        </authorList>
    </citation>
    <scope>NUCLEOTIDE SEQUENCE</scope>
    <source>
        <strain evidence="8">CGMCC 1.12997</strain>
    </source>
</reference>
<evidence type="ECO:0000313" key="8">
    <source>
        <dbReference type="EMBL" id="GGG84753.1"/>
    </source>
</evidence>
<comment type="similarity">
    <text evidence="2 5">Belongs to the pseudouridine synthase TruB family. Type 1 subfamily.</text>
</comment>
<reference evidence="8" key="1">
    <citation type="journal article" date="2014" name="Int. J. Syst. Evol. Microbiol.">
        <title>Complete genome sequence of Corynebacterium casei LMG S-19264T (=DSM 44701T), isolated from a smear-ripened cheese.</title>
        <authorList>
            <consortium name="US DOE Joint Genome Institute (JGI-PGF)"/>
            <person name="Walter F."/>
            <person name="Albersmeier A."/>
            <person name="Kalinowski J."/>
            <person name="Ruckert C."/>
        </authorList>
    </citation>
    <scope>NUCLEOTIDE SEQUENCE</scope>
    <source>
        <strain evidence="8">CGMCC 1.12997</strain>
    </source>
</reference>
<dbReference type="NCBIfam" id="TIGR00431">
    <property type="entry name" value="TruB"/>
    <property type="match status" value="1"/>
</dbReference>